<proteinExistence type="predicted"/>
<reference evidence="3 4" key="1">
    <citation type="submission" date="2023-05" db="EMBL/GenBank/DDBJ databases">
        <title>B98-5 Cell Line De Novo Hybrid Assembly: An Optical Mapping Approach.</title>
        <authorList>
            <person name="Kananen K."/>
            <person name="Auerbach J.A."/>
            <person name="Kautto E."/>
            <person name="Blachly J.S."/>
        </authorList>
    </citation>
    <scope>NUCLEOTIDE SEQUENCE [LARGE SCALE GENOMIC DNA]</scope>
    <source>
        <strain evidence="3">B95-8</strain>
        <tissue evidence="3">Cell line</tissue>
    </source>
</reference>
<feature type="compositionally biased region" description="Low complexity" evidence="1">
    <location>
        <begin position="304"/>
        <end position="321"/>
    </location>
</feature>
<feature type="domain" description="Smoothelin" evidence="2">
    <location>
        <begin position="10"/>
        <end position="33"/>
    </location>
</feature>
<name>A0ABQ9WID9_SAGOE</name>
<gene>
    <name evidence="3" type="ORF">P7K49_002782</name>
</gene>
<accession>A0ABQ9WID9</accession>
<evidence type="ECO:0000313" key="3">
    <source>
        <dbReference type="EMBL" id="KAK2121396.1"/>
    </source>
</evidence>
<evidence type="ECO:0000313" key="4">
    <source>
        <dbReference type="Proteomes" id="UP001266305"/>
    </source>
</evidence>
<sequence length="342" mass="37719">MTSPSPPLQLEVTSDLAERRRIRSAIRELQRQELEREEEALASKRFRAERQDNKENWLHSQQREAEQRAALAQLAGQLESMNDVEELTALLRSAGEYEERKLIRAAIRRVRAQEIEAATLAGRLYSRRPNGGSKEDSKGQVAHRLEQCEAVPRDQEVGIRDFPSVPVPMPVPVQVCLQEAMSPLLCFACPALGTCQPGPQWWEWRLRPREPWLYPMGPLQVPEQVEQEQQAEVSKPTPTPEGTSQDVTTVTLLLRAPPGSTSCSPASPYSSPTPASPEPPLEPAEAQCPTAEVPGSPEPPTSPPKTTSPEPQESPTLPSTEGQVANKVSLDEGQGCRAGERV</sequence>
<organism evidence="3 4">
    <name type="scientific">Saguinus oedipus</name>
    <name type="common">Cotton-top tamarin</name>
    <name type="synonym">Oedipomidas oedipus</name>
    <dbReference type="NCBI Taxonomy" id="9490"/>
    <lineage>
        <taxon>Eukaryota</taxon>
        <taxon>Metazoa</taxon>
        <taxon>Chordata</taxon>
        <taxon>Craniata</taxon>
        <taxon>Vertebrata</taxon>
        <taxon>Euteleostomi</taxon>
        <taxon>Mammalia</taxon>
        <taxon>Eutheria</taxon>
        <taxon>Euarchontoglires</taxon>
        <taxon>Primates</taxon>
        <taxon>Haplorrhini</taxon>
        <taxon>Platyrrhini</taxon>
        <taxon>Cebidae</taxon>
        <taxon>Callitrichinae</taxon>
        <taxon>Saguinus</taxon>
    </lineage>
</organism>
<dbReference type="EMBL" id="JASSZA010000001">
    <property type="protein sequence ID" value="KAK2121396.1"/>
    <property type="molecule type" value="Genomic_DNA"/>
</dbReference>
<dbReference type="InterPro" id="IPR022189">
    <property type="entry name" value="SMTN"/>
</dbReference>
<feature type="compositionally biased region" description="Polar residues" evidence="1">
    <location>
        <begin position="240"/>
        <end position="251"/>
    </location>
</feature>
<evidence type="ECO:0000256" key="1">
    <source>
        <dbReference type="SAM" id="MobiDB-lite"/>
    </source>
</evidence>
<dbReference type="Pfam" id="PF12510">
    <property type="entry name" value="Smoothelin"/>
    <property type="match status" value="2"/>
</dbReference>
<comment type="caution">
    <text evidence="3">The sequence shown here is derived from an EMBL/GenBank/DDBJ whole genome shotgun (WGS) entry which is preliminary data.</text>
</comment>
<evidence type="ECO:0000259" key="2">
    <source>
        <dbReference type="Pfam" id="PF12510"/>
    </source>
</evidence>
<feature type="region of interest" description="Disordered" evidence="1">
    <location>
        <begin position="223"/>
        <end position="342"/>
    </location>
</feature>
<feature type="region of interest" description="Disordered" evidence="1">
    <location>
        <begin position="43"/>
        <end position="62"/>
    </location>
</feature>
<feature type="compositionally biased region" description="Low complexity" evidence="1">
    <location>
        <begin position="260"/>
        <end position="273"/>
    </location>
</feature>
<keyword evidence="4" id="KW-1185">Reference proteome</keyword>
<dbReference type="Proteomes" id="UP001266305">
    <property type="component" value="Unassembled WGS sequence"/>
</dbReference>
<protein>
    <recommendedName>
        <fullName evidence="2">Smoothelin domain-containing protein</fullName>
    </recommendedName>
</protein>
<feature type="compositionally biased region" description="Low complexity" evidence="1">
    <location>
        <begin position="223"/>
        <end position="233"/>
    </location>
</feature>
<feature type="domain" description="Smoothelin" evidence="2">
    <location>
        <begin position="66"/>
        <end position="114"/>
    </location>
</feature>